<evidence type="ECO:0000313" key="3">
    <source>
        <dbReference type="Proteomes" id="UP000008363"/>
    </source>
</evidence>
<dbReference type="OrthoDB" id="4465106at2"/>
<keyword evidence="1" id="KW-0812">Transmembrane</keyword>
<sequence length="356" mass="37907">MTESAATRVAPDDVPDLFGLGSATLRWALVAFAVVYVAVSVGAGWQIRSPWRWAGLLCGFVLFTLAIGLVVRTGGSRASTGAAVVATAASVGGIAVSLWSLPVATYQTVQSSSPVSAMTIAMAMLALHRRTLIAWSGVVCCSAVAMAWGESIGFGLGTGAQTTFFCYPVMIMATLFVLVALPLEDRIRMLRERAIAQASTEAATAAGAAERNRQLRRLDRRARPILQQIVERHEFTSAEVANARLTEAQLRDGIRAQAWESEAVREAVWRARRRGVSVLLLDDGAAGPATDSVVGRRLRDALVDELDAVDGGQLTARVLPPGRALLASIVVNEDPRFRRVEFGLDGVVAVHTGSLD</sequence>
<dbReference type="Proteomes" id="UP000008363">
    <property type="component" value="Unassembled WGS sequence"/>
</dbReference>
<comment type="caution">
    <text evidence="2">The sequence shown here is derived from an EMBL/GenBank/DDBJ whole genome shotgun (WGS) entry which is preliminary data.</text>
</comment>
<feature type="transmembrane region" description="Helical" evidence="1">
    <location>
        <begin position="162"/>
        <end position="183"/>
    </location>
</feature>
<gene>
    <name evidence="2" type="ORF">GORHZ_078_00090</name>
</gene>
<reference evidence="2 3" key="1">
    <citation type="submission" date="2012-08" db="EMBL/GenBank/DDBJ databases">
        <title>Whole genome shotgun sequence of Gordonia rhizosphera NBRC 16068.</title>
        <authorList>
            <person name="Takarada H."/>
            <person name="Isaki S."/>
            <person name="Hosoyama A."/>
            <person name="Tsuchikane K."/>
            <person name="Katsumata H."/>
            <person name="Baba S."/>
            <person name="Ohji S."/>
            <person name="Yamazaki S."/>
            <person name="Fujita N."/>
        </authorList>
    </citation>
    <scope>NUCLEOTIDE SEQUENCE [LARGE SCALE GENOMIC DNA]</scope>
    <source>
        <strain evidence="2 3">NBRC 16068</strain>
    </source>
</reference>
<keyword evidence="1" id="KW-1133">Transmembrane helix</keyword>
<evidence type="ECO:0008006" key="4">
    <source>
        <dbReference type="Google" id="ProtNLM"/>
    </source>
</evidence>
<organism evidence="2 3">
    <name type="scientific">Gordonia rhizosphera NBRC 16068</name>
    <dbReference type="NCBI Taxonomy" id="1108045"/>
    <lineage>
        <taxon>Bacteria</taxon>
        <taxon>Bacillati</taxon>
        <taxon>Actinomycetota</taxon>
        <taxon>Actinomycetes</taxon>
        <taxon>Mycobacteriales</taxon>
        <taxon>Gordoniaceae</taxon>
        <taxon>Gordonia</taxon>
    </lineage>
</organism>
<dbReference type="STRING" id="1108045.GORHZ_078_00090"/>
<dbReference type="eggNOG" id="COG3850">
    <property type="taxonomic scope" value="Bacteria"/>
</dbReference>
<accession>K6V1Y0</accession>
<feature type="transmembrane region" description="Helical" evidence="1">
    <location>
        <begin position="134"/>
        <end position="156"/>
    </location>
</feature>
<keyword evidence="3" id="KW-1185">Reference proteome</keyword>
<feature type="transmembrane region" description="Helical" evidence="1">
    <location>
        <begin position="27"/>
        <end position="47"/>
    </location>
</feature>
<feature type="transmembrane region" description="Helical" evidence="1">
    <location>
        <begin position="83"/>
        <end position="102"/>
    </location>
</feature>
<evidence type="ECO:0000256" key="1">
    <source>
        <dbReference type="SAM" id="Phobius"/>
    </source>
</evidence>
<dbReference type="EMBL" id="BAHC01000078">
    <property type="protein sequence ID" value="GAB89953.1"/>
    <property type="molecule type" value="Genomic_DNA"/>
</dbReference>
<proteinExistence type="predicted"/>
<dbReference type="AlphaFoldDB" id="K6V1Y0"/>
<protein>
    <recommendedName>
        <fullName evidence="4">Two-component histidine kinase</fullName>
    </recommendedName>
</protein>
<keyword evidence="1" id="KW-0472">Membrane</keyword>
<dbReference type="RefSeq" id="WP_006332356.1">
    <property type="nucleotide sequence ID" value="NZ_BAHC01000078.1"/>
</dbReference>
<evidence type="ECO:0000313" key="2">
    <source>
        <dbReference type="EMBL" id="GAB89953.1"/>
    </source>
</evidence>
<feature type="transmembrane region" description="Helical" evidence="1">
    <location>
        <begin position="53"/>
        <end position="71"/>
    </location>
</feature>
<name>K6V1Y0_9ACTN</name>